<dbReference type="Pfam" id="PF00514">
    <property type="entry name" value="Arm"/>
    <property type="match status" value="1"/>
</dbReference>
<dbReference type="EMBL" id="JADBJN010000004">
    <property type="protein sequence ID" value="KAG5669485.1"/>
    <property type="molecule type" value="Genomic_DNA"/>
</dbReference>
<comment type="caution">
    <text evidence="1">The sequence shown here is derived from an EMBL/GenBank/DDBJ whole genome shotgun (WGS) entry which is preliminary data.</text>
</comment>
<dbReference type="SUPFAM" id="SSF48371">
    <property type="entry name" value="ARM repeat"/>
    <property type="match status" value="1"/>
</dbReference>
<accession>A0A9J6BI32</accession>
<dbReference type="Proteomes" id="UP001107558">
    <property type="component" value="Chromosome 4"/>
</dbReference>
<dbReference type="Gene3D" id="1.25.10.10">
    <property type="entry name" value="Leucine-rich Repeat Variant"/>
    <property type="match status" value="1"/>
</dbReference>
<dbReference type="InterPro" id="IPR000225">
    <property type="entry name" value="Armadillo"/>
</dbReference>
<protein>
    <submittedName>
        <fullName evidence="1">Uncharacterized protein</fullName>
    </submittedName>
</protein>
<evidence type="ECO:0000313" key="1">
    <source>
        <dbReference type="EMBL" id="KAG5669485.1"/>
    </source>
</evidence>
<dbReference type="InterPro" id="IPR016024">
    <property type="entry name" value="ARM-type_fold"/>
</dbReference>
<gene>
    <name evidence="1" type="ORF">PVAND_017372</name>
</gene>
<proteinExistence type="predicted"/>
<evidence type="ECO:0000313" key="2">
    <source>
        <dbReference type="Proteomes" id="UP001107558"/>
    </source>
</evidence>
<keyword evidence="2" id="KW-1185">Reference proteome</keyword>
<organism evidence="1 2">
    <name type="scientific">Polypedilum vanderplanki</name>
    <name type="common">Sleeping chironomid midge</name>
    <dbReference type="NCBI Taxonomy" id="319348"/>
    <lineage>
        <taxon>Eukaryota</taxon>
        <taxon>Metazoa</taxon>
        <taxon>Ecdysozoa</taxon>
        <taxon>Arthropoda</taxon>
        <taxon>Hexapoda</taxon>
        <taxon>Insecta</taxon>
        <taxon>Pterygota</taxon>
        <taxon>Neoptera</taxon>
        <taxon>Endopterygota</taxon>
        <taxon>Diptera</taxon>
        <taxon>Nematocera</taxon>
        <taxon>Chironomoidea</taxon>
        <taxon>Chironomidae</taxon>
        <taxon>Chironominae</taxon>
        <taxon>Polypedilum</taxon>
        <taxon>Polypedilum</taxon>
    </lineage>
</organism>
<reference evidence="1" key="1">
    <citation type="submission" date="2021-03" db="EMBL/GenBank/DDBJ databases">
        <title>Chromosome level genome of the anhydrobiotic midge Polypedilum vanderplanki.</title>
        <authorList>
            <person name="Yoshida Y."/>
            <person name="Kikawada T."/>
            <person name="Gusev O."/>
        </authorList>
    </citation>
    <scope>NUCLEOTIDE SEQUENCE</scope>
    <source>
        <strain evidence="1">NIAS01</strain>
        <tissue evidence="1">Whole body or cell culture</tissue>
    </source>
</reference>
<name>A0A9J6BI32_POLVA</name>
<dbReference type="AlphaFoldDB" id="A0A9J6BI32"/>
<sequence>MSNHLETNNINADDLENFEKALDDYKNNQLQKEDPKFINMVKFCLQSDENYELKCKTIGFILFFLSSYEINEARILVENKIVPILIELLYATDYVIVNNAIATIANIAMHFRDYLIECNLFDAVFHIFSSLETLEEVTVLAISHLMMFCVANEDPLSIQHAGQIASWFLRILNRKPDVEIDSLEFLAHTVCLDGLDYIAEWGHEYIDAMKEYNLIDTITPFLNSNQLQLQKPASRIHHKINSIEN</sequence>
<dbReference type="InterPro" id="IPR011989">
    <property type="entry name" value="ARM-like"/>
</dbReference>